<keyword evidence="1" id="KW-0732">Signal</keyword>
<dbReference type="InterPro" id="IPR003609">
    <property type="entry name" value="Pan_app"/>
</dbReference>
<feature type="signal peptide" evidence="1">
    <location>
        <begin position="1"/>
        <end position="18"/>
    </location>
</feature>
<feature type="chain" id="PRO_5029863309" description="Apple domain-containing protein" evidence="1">
    <location>
        <begin position="19"/>
        <end position="143"/>
    </location>
</feature>
<sequence>MIITNFILLYLKLNLVFASDQFFTITKQDKQLRGFHLYTRRNRKEVECIYDCTHEPRCQSINHHTEQRICQLNKEASQLLKDEKLVDAVGWRYFEKSEKPEALVRPVTFKKEFEYNEGRPISIAYAEGQITKINIIHNFINQK</sequence>
<dbReference type="Gene3D" id="3.50.4.10">
    <property type="entry name" value="Hepatocyte Growth Factor"/>
    <property type="match status" value="1"/>
</dbReference>
<accession>A0A7M5X1G6</accession>
<evidence type="ECO:0000313" key="3">
    <source>
        <dbReference type="EnsemblMetazoa" id="CLYHEMP016288.1"/>
    </source>
</evidence>
<reference evidence="3" key="1">
    <citation type="submission" date="2021-01" db="UniProtKB">
        <authorList>
            <consortium name="EnsemblMetazoa"/>
        </authorList>
    </citation>
    <scope>IDENTIFICATION</scope>
</reference>
<dbReference type="AlphaFoldDB" id="A0A7M5X1G6"/>
<keyword evidence="4" id="KW-1185">Reference proteome</keyword>
<evidence type="ECO:0000256" key="1">
    <source>
        <dbReference type="SAM" id="SignalP"/>
    </source>
</evidence>
<name>A0A7M5X1G6_9CNID</name>
<organism evidence="3 4">
    <name type="scientific">Clytia hemisphaerica</name>
    <dbReference type="NCBI Taxonomy" id="252671"/>
    <lineage>
        <taxon>Eukaryota</taxon>
        <taxon>Metazoa</taxon>
        <taxon>Cnidaria</taxon>
        <taxon>Hydrozoa</taxon>
        <taxon>Hydroidolina</taxon>
        <taxon>Leptothecata</taxon>
        <taxon>Obeliida</taxon>
        <taxon>Clytiidae</taxon>
        <taxon>Clytia</taxon>
    </lineage>
</organism>
<dbReference type="Pfam" id="PF00024">
    <property type="entry name" value="PAN_1"/>
    <property type="match status" value="1"/>
</dbReference>
<evidence type="ECO:0000313" key="4">
    <source>
        <dbReference type="Proteomes" id="UP000594262"/>
    </source>
</evidence>
<proteinExistence type="predicted"/>
<evidence type="ECO:0000259" key="2">
    <source>
        <dbReference type="Pfam" id="PF00024"/>
    </source>
</evidence>
<dbReference type="SUPFAM" id="SSF57414">
    <property type="entry name" value="Hairpin loop containing domain-like"/>
    <property type="match status" value="1"/>
</dbReference>
<protein>
    <recommendedName>
        <fullName evidence="2">Apple domain-containing protein</fullName>
    </recommendedName>
</protein>
<feature type="domain" description="Apple" evidence="2">
    <location>
        <begin position="30"/>
        <end position="96"/>
    </location>
</feature>
<dbReference type="Proteomes" id="UP000594262">
    <property type="component" value="Unplaced"/>
</dbReference>
<dbReference type="EnsemblMetazoa" id="CLYHEMT016288.1">
    <property type="protein sequence ID" value="CLYHEMP016288.1"/>
    <property type="gene ID" value="CLYHEMG016288"/>
</dbReference>